<evidence type="ECO:0000256" key="1">
    <source>
        <dbReference type="SAM" id="MobiDB-lite"/>
    </source>
</evidence>
<protein>
    <submittedName>
        <fullName evidence="2">Uncharacterized protein</fullName>
    </submittedName>
</protein>
<dbReference type="Proteomes" id="UP000030321">
    <property type="component" value="Unassembled WGS sequence"/>
</dbReference>
<accession>A0A0A1VSA8</accession>
<proteinExistence type="predicted"/>
<gene>
    <name evidence="2" type="ORF">N44_01280</name>
</gene>
<evidence type="ECO:0000313" key="3">
    <source>
        <dbReference type="Proteomes" id="UP000030321"/>
    </source>
</evidence>
<organism evidence="2 3">
    <name type="scientific">Microcystis aeruginosa NIES-44</name>
    <dbReference type="NCBI Taxonomy" id="449439"/>
    <lineage>
        <taxon>Bacteria</taxon>
        <taxon>Bacillati</taxon>
        <taxon>Cyanobacteriota</taxon>
        <taxon>Cyanophyceae</taxon>
        <taxon>Oscillatoriophycideae</taxon>
        <taxon>Chroococcales</taxon>
        <taxon>Microcystaceae</taxon>
        <taxon>Microcystis</taxon>
    </lineage>
</organism>
<reference evidence="3" key="1">
    <citation type="journal article" date="2015" name="Genome">
        <title>Whole Genome Sequence of the Non-Microcystin-Producing Microcystis aeruginosa Strain NIES-44.</title>
        <authorList>
            <person name="Okano K."/>
            <person name="Miyata N."/>
            <person name="Ozaki Y."/>
        </authorList>
    </citation>
    <scope>NUCLEOTIDE SEQUENCE [LARGE SCALE GENOMIC DNA]</scope>
    <source>
        <strain evidence="3">NIES-44</strain>
    </source>
</reference>
<evidence type="ECO:0000313" key="2">
    <source>
        <dbReference type="EMBL" id="GAL92722.1"/>
    </source>
</evidence>
<dbReference type="EMBL" id="BBPA01000024">
    <property type="protein sequence ID" value="GAL92722.1"/>
    <property type="molecule type" value="Genomic_DNA"/>
</dbReference>
<sequence>MAVRLATSSLQINPQTPRGSFGGRPNPAIKGYYGQLENIKFL</sequence>
<dbReference type="AlphaFoldDB" id="A0A0A1VSA8"/>
<name>A0A0A1VSA8_MICAE</name>
<feature type="region of interest" description="Disordered" evidence="1">
    <location>
        <begin position="1"/>
        <end position="25"/>
    </location>
</feature>
<comment type="caution">
    <text evidence="2">The sequence shown here is derived from an EMBL/GenBank/DDBJ whole genome shotgun (WGS) entry which is preliminary data.</text>
</comment>
<feature type="compositionally biased region" description="Polar residues" evidence="1">
    <location>
        <begin position="1"/>
        <end position="18"/>
    </location>
</feature>